<comment type="similarity">
    <text evidence="1 5">Belongs to the FGGY kinase family.</text>
</comment>
<evidence type="ECO:0000259" key="7">
    <source>
        <dbReference type="Pfam" id="PF02782"/>
    </source>
</evidence>
<evidence type="ECO:0000256" key="4">
    <source>
        <dbReference type="ARBA" id="ARBA00022777"/>
    </source>
</evidence>
<protein>
    <submittedName>
        <fullName evidence="8">Carbohydrate kinase, FGGY family</fullName>
    </submittedName>
</protein>
<name>A0A6J4QV63_9ACTN</name>
<keyword evidence="3 5" id="KW-0808">Transferase</keyword>
<dbReference type="InterPro" id="IPR050406">
    <property type="entry name" value="FGGY_Carb_Kinase"/>
</dbReference>
<dbReference type="GO" id="GO:0016301">
    <property type="term" value="F:kinase activity"/>
    <property type="evidence" value="ECO:0007669"/>
    <property type="project" value="UniProtKB-KW"/>
</dbReference>
<dbReference type="GO" id="GO:0042732">
    <property type="term" value="P:D-xylose metabolic process"/>
    <property type="evidence" value="ECO:0007669"/>
    <property type="project" value="UniProtKB-KW"/>
</dbReference>
<gene>
    <name evidence="8" type="ORF">AVDCRST_MAG25-128</name>
</gene>
<dbReference type="InterPro" id="IPR018484">
    <property type="entry name" value="FGGY_N"/>
</dbReference>
<dbReference type="InterPro" id="IPR018483">
    <property type="entry name" value="Carb_kinase_FGGY_CS"/>
</dbReference>
<dbReference type="PANTHER" id="PTHR43095">
    <property type="entry name" value="SUGAR KINASE"/>
    <property type="match status" value="1"/>
</dbReference>
<dbReference type="InterPro" id="IPR018485">
    <property type="entry name" value="FGGY_C"/>
</dbReference>
<dbReference type="CDD" id="cd07804">
    <property type="entry name" value="ASKHA_NBD_FGGY_RrXK-like"/>
    <property type="match status" value="1"/>
</dbReference>
<dbReference type="PANTHER" id="PTHR43095:SF5">
    <property type="entry name" value="XYLULOSE KINASE"/>
    <property type="match status" value="1"/>
</dbReference>
<dbReference type="AlphaFoldDB" id="A0A6J4QV63"/>
<evidence type="ECO:0000256" key="1">
    <source>
        <dbReference type="ARBA" id="ARBA00009156"/>
    </source>
</evidence>
<evidence type="ECO:0000259" key="6">
    <source>
        <dbReference type="Pfam" id="PF00370"/>
    </source>
</evidence>
<evidence type="ECO:0000256" key="5">
    <source>
        <dbReference type="RuleBase" id="RU003733"/>
    </source>
</evidence>
<dbReference type="Pfam" id="PF00370">
    <property type="entry name" value="FGGY_N"/>
    <property type="match status" value="1"/>
</dbReference>
<dbReference type="Pfam" id="PF02782">
    <property type="entry name" value="FGGY_C"/>
    <property type="match status" value="1"/>
</dbReference>
<dbReference type="SUPFAM" id="SSF53067">
    <property type="entry name" value="Actin-like ATPase domain"/>
    <property type="match status" value="2"/>
</dbReference>
<evidence type="ECO:0000256" key="3">
    <source>
        <dbReference type="ARBA" id="ARBA00022679"/>
    </source>
</evidence>
<keyword evidence="2" id="KW-0119">Carbohydrate metabolism</keyword>
<keyword evidence="2" id="KW-0859">Xylose metabolism</keyword>
<dbReference type="Gene3D" id="3.30.420.40">
    <property type="match status" value="2"/>
</dbReference>
<keyword evidence="4 5" id="KW-0418">Kinase</keyword>
<dbReference type="GO" id="GO:0016773">
    <property type="term" value="F:phosphotransferase activity, alcohol group as acceptor"/>
    <property type="evidence" value="ECO:0007669"/>
    <property type="project" value="InterPro"/>
</dbReference>
<dbReference type="PIRSF" id="PIRSF000538">
    <property type="entry name" value="GlpK"/>
    <property type="match status" value="1"/>
</dbReference>
<sequence length="505" mass="54226">MSDDLLLGVDIGTSGTKGVLARPDGEVLGIAERTYELLLPRPGWAEHDAEEMWWRGFSEVCAELLEKTGGGSVAAACISGIGPCFLAADREGRPLRNAILYGVDTRASKEVDELTRKYGNADITRRCGNPLSAQSVGPKIAWLARNEPDVYEQTRYFFMAHTFVAHRLTGAYVLDHASASMCEPLYHTGENRWIEDWCEDVAPGLEMPELRWSADVAGRITEEGARATGLPEGIPVAVGTTDSFADSLSVGVREPGDAIIIYGSTMSIIVVAEEPLPSSNLWSNAHLFEGTYNLSSGMATSGSLTGWLKKISGDKPFEELTEEAAGVPPGSDGLVVLPYFAGERTPLLDPDARGVMCGLTLGHGRGHLYRALLEGTAFGARHLLEVVNETGGEGERVVAVGGGTKGGLWTQIISDVTGMTQKLPQQTVGACYGDAMLAGIACGLLDRDTRWTSMADTVVPDPENRGIYDELYAIYRDLYPATRQQAHALANIQTRGDAVLEESST</sequence>
<evidence type="ECO:0000256" key="2">
    <source>
        <dbReference type="ARBA" id="ARBA00022629"/>
    </source>
</evidence>
<accession>A0A6J4QV63</accession>
<proteinExistence type="inferred from homology"/>
<feature type="domain" description="Carbohydrate kinase FGGY C-terminal" evidence="7">
    <location>
        <begin position="260"/>
        <end position="442"/>
    </location>
</feature>
<feature type="domain" description="Carbohydrate kinase FGGY N-terminal" evidence="6">
    <location>
        <begin position="6"/>
        <end position="244"/>
    </location>
</feature>
<organism evidence="8">
    <name type="scientific">uncultured Rubrobacteraceae bacterium</name>
    <dbReference type="NCBI Taxonomy" id="349277"/>
    <lineage>
        <taxon>Bacteria</taxon>
        <taxon>Bacillati</taxon>
        <taxon>Actinomycetota</taxon>
        <taxon>Rubrobacteria</taxon>
        <taxon>Rubrobacterales</taxon>
        <taxon>Rubrobacteraceae</taxon>
        <taxon>environmental samples</taxon>
    </lineage>
</organism>
<evidence type="ECO:0000313" key="8">
    <source>
        <dbReference type="EMBL" id="CAA9455957.1"/>
    </source>
</evidence>
<dbReference type="InterPro" id="IPR043129">
    <property type="entry name" value="ATPase_NBD"/>
</dbReference>
<dbReference type="PROSITE" id="PS00445">
    <property type="entry name" value="FGGY_KINASES_2"/>
    <property type="match status" value="1"/>
</dbReference>
<dbReference type="InterPro" id="IPR000577">
    <property type="entry name" value="Carb_kinase_FGGY"/>
</dbReference>
<reference evidence="8" key="1">
    <citation type="submission" date="2020-02" db="EMBL/GenBank/DDBJ databases">
        <authorList>
            <person name="Meier V. D."/>
        </authorList>
    </citation>
    <scope>NUCLEOTIDE SEQUENCE</scope>
    <source>
        <strain evidence="8">AVDCRST_MAG25</strain>
    </source>
</reference>
<dbReference type="EMBL" id="CADCVI010000008">
    <property type="protein sequence ID" value="CAA9455957.1"/>
    <property type="molecule type" value="Genomic_DNA"/>
</dbReference>